<feature type="domain" description="HTH tetR-type" evidence="4">
    <location>
        <begin position="12"/>
        <end position="72"/>
    </location>
</feature>
<reference evidence="5" key="1">
    <citation type="submission" date="2022-10" db="EMBL/GenBank/DDBJ databases">
        <title>WGS of marine actinomycetes from Thailand.</title>
        <authorList>
            <person name="Thawai C."/>
        </authorList>
    </citation>
    <scope>NUCLEOTIDE SEQUENCE</scope>
    <source>
        <strain evidence="5">SW21</strain>
    </source>
</reference>
<dbReference type="GO" id="GO:0000976">
    <property type="term" value="F:transcription cis-regulatory region binding"/>
    <property type="evidence" value="ECO:0007669"/>
    <property type="project" value="TreeGrafter"/>
</dbReference>
<dbReference type="RefSeq" id="WP_235724097.1">
    <property type="nucleotide sequence ID" value="NZ_JAPKFM010000002.1"/>
</dbReference>
<dbReference type="InterPro" id="IPR050109">
    <property type="entry name" value="HTH-type_TetR-like_transc_reg"/>
</dbReference>
<evidence type="ECO:0000259" key="4">
    <source>
        <dbReference type="PROSITE" id="PS50977"/>
    </source>
</evidence>
<dbReference type="GO" id="GO:0003700">
    <property type="term" value="F:DNA-binding transcription factor activity"/>
    <property type="evidence" value="ECO:0007669"/>
    <property type="project" value="TreeGrafter"/>
</dbReference>
<comment type="caution">
    <text evidence="5">The sequence shown here is derived from an EMBL/GenBank/DDBJ whole genome shotgun (WGS) entry which is preliminary data.</text>
</comment>
<dbReference type="EMBL" id="JAPKFM010000002">
    <property type="protein sequence ID" value="MCX2963036.1"/>
    <property type="molecule type" value="Genomic_DNA"/>
</dbReference>
<gene>
    <name evidence="5" type="ORF">OSB52_02895</name>
</gene>
<evidence type="ECO:0000256" key="3">
    <source>
        <dbReference type="SAM" id="Coils"/>
    </source>
</evidence>
<feature type="coiled-coil region" evidence="3">
    <location>
        <begin position="170"/>
        <end position="197"/>
    </location>
</feature>
<keyword evidence="6" id="KW-1185">Reference proteome</keyword>
<dbReference type="Proteomes" id="UP001143347">
    <property type="component" value="Unassembled WGS sequence"/>
</dbReference>
<evidence type="ECO:0000313" key="5">
    <source>
        <dbReference type="EMBL" id="MCX2963036.1"/>
    </source>
</evidence>
<evidence type="ECO:0000256" key="1">
    <source>
        <dbReference type="ARBA" id="ARBA00023125"/>
    </source>
</evidence>
<sequence length="234" mass="26504">MPSAPPDTDDPIDFRVHVVAESIRLFAEQGYESTTVEQIAAAAGISRRTFFRQFGAKEDVIFADHESLLELVAAHLSDGPEADPYESVCTAAELVFLHFRDSRMMAVRRLRIVQGVPALRDRELVTTYRYQRLFEDHLRARLPEESPAQLIGYAAAITSAHNYLLRAMIRGDENATLEHLRDELRQLRRTFTRREVDAGADAVSVITHPAGMSPEEIGHRVVEQLRAQRRDRGQ</sequence>
<dbReference type="PANTHER" id="PTHR30055:SF226">
    <property type="entry name" value="HTH-TYPE TRANSCRIPTIONAL REGULATOR PKSA"/>
    <property type="match status" value="1"/>
</dbReference>
<organism evidence="5 6">
    <name type="scientific">Gordonia aquimaris</name>
    <dbReference type="NCBI Taxonomy" id="2984863"/>
    <lineage>
        <taxon>Bacteria</taxon>
        <taxon>Bacillati</taxon>
        <taxon>Actinomycetota</taxon>
        <taxon>Actinomycetes</taxon>
        <taxon>Mycobacteriales</taxon>
        <taxon>Gordoniaceae</taxon>
        <taxon>Gordonia</taxon>
    </lineage>
</organism>
<dbReference type="InterPro" id="IPR009057">
    <property type="entry name" value="Homeodomain-like_sf"/>
</dbReference>
<dbReference type="SUPFAM" id="SSF46689">
    <property type="entry name" value="Homeodomain-like"/>
    <property type="match status" value="1"/>
</dbReference>
<evidence type="ECO:0000256" key="2">
    <source>
        <dbReference type="PROSITE-ProRule" id="PRU00335"/>
    </source>
</evidence>
<dbReference type="Pfam" id="PF00440">
    <property type="entry name" value="TetR_N"/>
    <property type="match status" value="1"/>
</dbReference>
<dbReference type="PROSITE" id="PS50977">
    <property type="entry name" value="HTH_TETR_2"/>
    <property type="match status" value="1"/>
</dbReference>
<name>A0A9X3D1C6_9ACTN</name>
<keyword evidence="1 2" id="KW-0238">DNA-binding</keyword>
<dbReference type="AlphaFoldDB" id="A0A9X3D1C6"/>
<dbReference type="PANTHER" id="PTHR30055">
    <property type="entry name" value="HTH-TYPE TRANSCRIPTIONAL REGULATOR RUTR"/>
    <property type="match status" value="1"/>
</dbReference>
<protein>
    <submittedName>
        <fullName evidence="5">TetR family transcriptional regulator</fullName>
    </submittedName>
</protein>
<feature type="DNA-binding region" description="H-T-H motif" evidence="2">
    <location>
        <begin position="35"/>
        <end position="54"/>
    </location>
</feature>
<evidence type="ECO:0000313" key="6">
    <source>
        <dbReference type="Proteomes" id="UP001143347"/>
    </source>
</evidence>
<proteinExistence type="predicted"/>
<keyword evidence="3" id="KW-0175">Coiled coil</keyword>
<dbReference type="Gene3D" id="1.10.357.10">
    <property type="entry name" value="Tetracycline Repressor, domain 2"/>
    <property type="match status" value="1"/>
</dbReference>
<accession>A0A9X3D1C6</accession>
<dbReference type="PRINTS" id="PR00455">
    <property type="entry name" value="HTHTETR"/>
</dbReference>
<dbReference type="InterPro" id="IPR001647">
    <property type="entry name" value="HTH_TetR"/>
</dbReference>